<comment type="caution">
    <text evidence="2">The sequence shown here is derived from an EMBL/GenBank/DDBJ whole genome shotgun (WGS) entry which is preliminary data.</text>
</comment>
<keyword evidence="3" id="KW-1185">Reference proteome</keyword>
<dbReference type="RefSeq" id="WP_290261121.1">
    <property type="nucleotide sequence ID" value="NZ_JAUFQQ010000003.1"/>
</dbReference>
<dbReference type="Proteomes" id="UP001589589">
    <property type="component" value="Unassembled WGS sequence"/>
</dbReference>
<reference evidence="2 3" key="1">
    <citation type="submission" date="2024-09" db="EMBL/GenBank/DDBJ databases">
        <authorList>
            <person name="Sun Q."/>
            <person name="Mori K."/>
        </authorList>
    </citation>
    <scope>NUCLEOTIDE SEQUENCE [LARGE SCALE GENOMIC DNA]</scope>
    <source>
        <strain evidence="2 3">CECT 7908</strain>
    </source>
</reference>
<name>A0ABV5FNJ8_9FLAO</name>
<evidence type="ECO:0000313" key="2">
    <source>
        <dbReference type="EMBL" id="MFB9065125.1"/>
    </source>
</evidence>
<organism evidence="2 3">
    <name type="scientific">Flavobacterium branchiarum</name>
    <dbReference type="NCBI Taxonomy" id="1114870"/>
    <lineage>
        <taxon>Bacteria</taxon>
        <taxon>Pseudomonadati</taxon>
        <taxon>Bacteroidota</taxon>
        <taxon>Flavobacteriia</taxon>
        <taxon>Flavobacteriales</taxon>
        <taxon>Flavobacteriaceae</taxon>
        <taxon>Flavobacterium</taxon>
    </lineage>
</organism>
<dbReference type="InterPro" id="IPR036709">
    <property type="entry name" value="Autotransporte_beta_dom_sf"/>
</dbReference>
<dbReference type="SUPFAM" id="SSF103515">
    <property type="entry name" value="Autotransporter"/>
    <property type="match status" value="1"/>
</dbReference>
<proteinExistence type="predicted"/>
<dbReference type="EMBL" id="JBHMEX010000043">
    <property type="protein sequence ID" value="MFB9065125.1"/>
    <property type="molecule type" value="Genomic_DNA"/>
</dbReference>
<sequence length="215" mass="24474">MILYNNRRCILIAFLFFFSNHAFSQDTLSNSYRDKIEVTTSFGVSIPRSDFMKHSNIGIRTMTGFQYRYNKSIFFRAVYEISLYSFTNTRSVDGFSIVNKGNRSSIGAFTDAGLNKSMGDRFEIGGFAGFGVLWLTSSFTEVQGSIASINTQSKTKAYETYRLGGFVSYRVNRKFVTYVELQHFNALRRSHVFGSKLGGTNIALGFRTNLRNQKR</sequence>
<feature type="signal peptide" evidence="1">
    <location>
        <begin position="1"/>
        <end position="24"/>
    </location>
</feature>
<keyword evidence="1" id="KW-0732">Signal</keyword>
<protein>
    <recommendedName>
        <fullName evidence="4">Outer membrane protein beta-barrel domain-containing protein</fullName>
    </recommendedName>
</protein>
<accession>A0ABV5FNJ8</accession>
<dbReference type="Gene3D" id="2.40.128.130">
    <property type="entry name" value="Autotransporter beta-domain"/>
    <property type="match status" value="1"/>
</dbReference>
<evidence type="ECO:0008006" key="4">
    <source>
        <dbReference type="Google" id="ProtNLM"/>
    </source>
</evidence>
<evidence type="ECO:0000256" key="1">
    <source>
        <dbReference type="SAM" id="SignalP"/>
    </source>
</evidence>
<feature type="chain" id="PRO_5045100805" description="Outer membrane protein beta-barrel domain-containing protein" evidence="1">
    <location>
        <begin position="25"/>
        <end position="215"/>
    </location>
</feature>
<gene>
    <name evidence="2" type="ORF">ACFFUQ_13960</name>
</gene>
<evidence type="ECO:0000313" key="3">
    <source>
        <dbReference type="Proteomes" id="UP001589589"/>
    </source>
</evidence>